<dbReference type="SUPFAM" id="SSF53098">
    <property type="entry name" value="Ribonuclease H-like"/>
    <property type="match status" value="1"/>
</dbReference>
<feature type="region of interest" description="Disordered" evidence="2">
    <location>
        <begin position="589"/>
        <end position="625"/>
    </location>
</feature>
<dbReference type="Pfam" id="PF00078">
    <property type="entry name" value="RVT_1"/>
    <property type="match status" value="1"/>
</dbReference>
<evidence type="ECO:0000256" key="1">
    <source>
        <dbReference type="ARBA" id="ARBA00023268"/>
    </source>
</evidence>
<feature type="compositionally biased region" description="Pro residues" evidence="2">
    <location>
        <begin position="615"/>
        <end position="624"/>
    </location>
</feature>
<organism evidence="4 5">
    <name type="scientific">Dryococelus australis</name>
    <dbReference type="NCBI Taxonomy" id="614101"/>
    <lineage>
        <taxon>Eukaryota</taxon>
        <taxon>Metazoa</taxon>
        <taxon>Ecdysozoa</taxon>
        <taxon>Arthropoda</taxon>
        <taxon>Hexapoda</taxon>
        <taxon>Insecta</taxon>
        <taxon>Pterygota</taxon>
        <taxon>Neoptera</taxon>
        <taxon>Polyneoptera</taxon>
        <taxon>Phasmatodea</taxon>
        <taxon>Verophasmatodea</taxon>
        <taxon>Anareolatae</taxon>
        <taxon>Phasmatidae</taxon>
        <taxon>Eurycanthinae</taxon>
        <taxon>Dryococelus</taxon>
    </lineage>
</organism>
<dbReference type="Pfam" id="PF17919">
    <property type="entry name" value="RT_RNaseH_2"/>
    <property type="match status" value="1"/>
</dbReference>
<dbReference type="Gene3D" id="3.10.10.10">
    <property type="entry name" value="HIV Type 1 Reverse Transcriptase, subunit A, domain 1"/>
    <property type="match status" value="1"/>
</dbReference>
<sequence>MGRAEVEIPRGIQIAVLELVEKGDILSCPCDVDKSVISENMNQSGSLQDMKLYGRVVTDDSGLELSVTTPGIYPLSNVVVSIDNLGYYKIFSVVDLTSAYHQIEVNSDDQAKTSFITKTGVYKYVRLPYGQINGPATFQKLMNSMIRGLRPTQCMVYIDDFIIFSKVMEQHVDHLRSVFDRLEKANISLFLDKCNFAVSAVHYLGHVIGSSGVSPDPKFIETVQLYPSPSNVKELQSFLGSCNNYHGFISSYATIARPLTSLLKKGIKFVWTDKCEQSFIALKKALTTSPVLAYPDFSKPFILATDASQFAIGSVLSQVVNVIDHAALKWMLGLKDPSGRLMHWFLQLSEYVYKIQHRPGRKHGDADCMSRRVRSTEASAEENMSAEQQNDECQLFRQQSKYLVMKPLPDETAETIAQTFVLNWMLKFGVPDSIITDQGTNFVSELMTQLYQLLHVKKTYNSQVHTSTQLNPYEVVHGMKMSTPYEHLTVPSAVGNSHVVELARKLCNVWKSVKQHNHAAFLQQAAQYNKKAVNGQYKVGDHVYLSNPELKKSQVKKFQQDWKGPYLVIEIVLAGDHVNCLQPRLVKKKTGPSATTIPDPTSARTYRKAAKVSPPNSPSTPPIPYNLCCHHQ</sequence>
<comment type="caution">
    <text evidence="4">The sequence shown here is derived from an EMBL/GenBank/DDBJ whole genome shotgun (WGS) entry which is preliminary data.</text>
</comment>
<dbReference type="Gene3D" id="3.30.420.10">
    <property type="entry name" value="Ribonuclease H-like superfamily/Ribonuclease H"/>
    <property type="match status" value="1"/>
</dbReference>
<dbReference type="InterPro" id="IPR043502">
    <property type="entry name" value="DNA/RNA_pol_sf"/>
</dbReference>
<dbReference type="Gene3D" id="3.30.70.270">
    <property type="match status" value="2"/>
</dbReference>
<keyword evidence="1" id="KW-0511">Multifunctional enzyme</keyword>
<evidence type="ECO:0000259" key="3">
    <source>
        <dbReference type="PROSITE" id="PS50878"/>
    </source>
</evidence>
<evidence type="ECO:0000313" key="4">
    <source>
        <dbReference type="EMBL" id="KAJ8877151.1"/>
    </source>
</evidence>
<dbReference type="InterPro" id="IPR036397">
    <property type="entry name" value="RNaseH_sf"/>
</dbReference>
<reference evidence="4 5" key="1">
    <citation type="submission" date="2023-02" db="EMBL/GenBank/DDBJ databases">
        <title>LHISI_Scaffold_Assembly.</title>
        <authorList>
            <person name="Stuart O.P."/>
            <person name="Cleave R."/>
            <person name="Magrath M.J.L."/>
            <person name="Mikheyev A.S."/>
        </authorList>
    </citation>
    <scope>NUCLEOTIDE SEQUENCE [LARGE SCALE GENOMIC DNA]</scope>
    <source>
        <strain evidence="4">Daus_M_001</strain>
        <tissue evidence="4">Leg muscle</tissue>
    </source>
</reference>
<proteinExistence type="predicted"/>
<feature type="compositionally biased region" description="Polar residues" evidence="2">
    <location>
        <begin position="592"/>
        <end position="604"/>
    </location>
</feature>
<evidence type="ECO:0000313" key="5">
    <source>
        <dbReference type="Proteomes" id="UP001159363"/>
    </source>
</evidence>
<dbReference type="InterPro" id="IPR012337">
    <property type="entry name" value="RNaseH-like_sf"/>
</dbReference>
<dbReference type="InterPro" id="IPR000477">
    <property type="entry name" value="RT_dom"/>
</dbReference>
<keyword evidence="5" id="KW-1185">Reference proteome</keyword>
<dbReference type="InterPro" id="IPR043128">
    <property type="entry name" value="Rev_trsase/Diguanyl_cyclase"/>
</dbReference>
<dbReference type="SUPFAM" id="SSF56672">
    <property type="entry name" value="DNA/RNA polymerases"/>
    <property type="match status" value="1"/>
</dbReference>
<evidence type="ECO:0000256" key="2">
    <source>
        <dbReference type="SAM" id="MobiDB-lite"/>
    </source>
</evidence>
<dbReference type="EMBL" id="JARBHB010000008">
    <property type="protein sequence ID" value="KAJ8877151.1"/>
    <property type="molecule type" value="Genomic_DNA"/>
</dbReference>
<dbReference type="PANTHER" id="PTHR37984:SF5">
    <property type="entry name" value="PROTEIN NYNRIN-LIKE"/>
    <property type="match status" value="1"/>
</dbReference>
<dbReference type="Proteomes" id="UP001159363">
    <property type="component" value="Chromosome 7"/>
</dbReference>
<dbReference type="InterPro" id="IPR041577">
    <property type="entry name" value="RT_RNaseH_2"/>
</dbReference>
<dbReference type="InterPro" id="IPR050951">
    <property type="entry name" value="Retrovirus_Pol_polyprotein"/>
</dbReference>
<accession>A0ABQ9GYQ9</accession>
<protein>
    <recommendedName>
        <fullName evidence="3">Reverse transcriptase domain-containing protein</fullName>
    </recommendedName>
</protein>
<dbReference type="CDD" id="cd01647">
    <property type="entry name" value="RT_LTR"/>
    <property type="match status" value="1"/>
</dbReference>
<feature type="domain" description="Reverse transcriptase" evidence="3">
    <location>
        <begin position="1"/>
        <end position="208"/>
    </location>
</feature>
<dbReference type="PROSITE" id="PS50878">
    <property type="entry name" value="RT_POL"/>
    <property type="match status" value="1"/>
</dbReference>
<dbReference type="PANTHER" id="PTHR37984">
    <property type="entry name" value="PROTEIN CBG26694"/>
    <property type="match status" value="1"/>
</dbReference>
<name>A0ABQ9GYQ9_9NEOP</name>
<gene>
    <name evidence="4" type="ORF">PR048_021604</name>
</gene>